<keyword evidence="2" id="KW-1133">Transmembrane helix</keyword>
<feature type="coiled-coil region" evidence="1">
    <location>
        <begin position="43"/>
        <end position="70"/>
    </location>
</feature>
<reference evidence="3" key="2">
    <citation type="submission" date="2020-09" db="EMBL/GenBank/DDBJ databases">
        <authorList>
            <person name="Sun Q."/>
            <person name="Zhou Y."/>
        </authorList>
    </citation>
    <scope>NUCLEOTIDE SEQUENCE</scope>
    <source>
        <strain evidence="3">CGMCC 1.12754</strain>
    </source>
</reference>
<name>A0A917LVP2_9BACI</name>
<evidence type="ECO:0000256" key="2">
    <source>
        <dbReference type="SAM" id="Phobius"/>
    </source>
</evidence>
<dbReference type="EMBL" id="BMFR01000001">
    <property type="protein sequence ID" value="GGG61366.1"/>
    <property type="molecule type" value="Genomic_DNA"/>
</dbReference>
<evidence type="ECO:0000256" key="1">
    <source>
        <dbReference type="SAM" id="Coils"/>
    </source>
</evidence>
<dbReference type="RefSeq" id="WP_188453377.1">
    <property type="nucleotide sequence ID" value="NZ_BMFR01000001.1"/>
</dbReference>
<sequence length="94" mass="10546">MLRTRKTLLLITLLLFSVILINTAGTYSALAEAEGINLQNDDKTIAKQNNQNSKQQQNSLEQEINNVNEKFPLVSLVIIVLIIGGIVLLNWHDF</sequence>
<feature type="transmembrane region" description="Helical" evidence="2">
    <location>
        <begin position="71"/>
        <end position="91"/>
    </location>
</feature>
<evidence type="ECO:0000313" key="3">
    <source>
        <dbReference type="EMBL" id="GGG61366.1"/>
    </source>
</evidence>
<keyword evidence="4" id="KW-1185">Reference proteome</keyword>
<evidence type="ECO:0000313" key="4">
    <source>
        <dbReference type="Proteomes" id="UP000622860"/>
    </source>
</evidence>
<keyword evidence="2" id="KW-0812">Transmembrane</keyword>
<accession>A0A917LVP2</accession>
<dbReference type="AlphaFoldDB" id="A0A917LVP2"/>
<keyword evidence="1" id="KW-0175">Coiled coil</keyword>
<keyword evidence="2" id="KW-0472">Membrane</keyword>
<proteinExistence type="predicted"/>
<reference evidence="3" key="1">
    <citation type="journal article" date="2014" name="Int. J. Syst. Evol. Microbiol.">
        <title>Complete genome sequence of Corynebacterium casei LMG S-19264T (=DSM 44701T), isolated from a smear-ripened cheese.</title>
        <authorList>
            <consortium name="US DOE Joint Genome Institute (JGI-PGF)"/>
            <person name="Walter F."/>
            <person name="Albersmeier A."/>
            <person name="Kalinowski J."/>
            <person name="Ruckert C."/>
        </authorList>
    </citation>
    <scope>NUCLEOTIDE SEQUENCE</scope>
    <source>
        <strain evidence="3">CGMCC 1.12754</strain>
    </source>
</reference>
<dbReference type="Proteomes" id="UP000622860">
    <property type="component" value="Unassembled WGS sequence"/>
</dbReference>
<gene>
    <name evidence="3" type="ORF">GCM10011398_00820</name>
</gene>
<organism evidence="3 4">
    <name type="scientific">Virgibacillus oceani</name>
    <dbReference type="NCBI Taxonomy" id="1479511"/>
    <lineage>
        <taxon>Bacteria</taxon>
        <taxon>Bacillati</taxon>
        <taxon>Bacillota</taxon>
        <taxon>Bacilli</taxon>
        <taxon>Bacillales</taxon>
        <taxon>Bacillaceae</taxon>
        <taxon>Virgibacillus</taxon>
    </lineage>
</organism>
<comment type="caution">
    <text evidence="3">The sequence shown here is derived from an EMBL/GenBank/DDBJ whole genome shotgun (WGS) entry which is preliminary data.</text>
</comment>
<protein>
    <submittedName>
        <fullName evidence="3">Uncharacterized protein</fullName>
    </submittedName>
</protein>